<proteinExistence type="inferred from homology"/>
<dbReference type="AlphaFoldDB" id="A0AAE3EWG3"/>
<accession>A0AAE3EWG3</accession>
<name>A0AAE3EWG3_9FLAO</name>
<evidence type="ECO:0000313" key="3">
    <source>
        <dbReference type="Proteomes" id="UP001200642"/>
    </source>
</evidence>
<keyword evidence="3" id="KW-1185">Reference proteome</keyword>
<comment type="similarity">
    <text evidence="1">Belongs to the ROK (NagC/XylR) family.</text>
</comment>
<dbReference type="Pfam" id="PF00480">
    <property type="entry name" value="ROK"/>
    <property type="match status" value="1"/>
</dbReference>
<dbReference type="Proteomes" id="UP001200642">
    <property type="component" value="Unassembled WGS sequence"/>
</dbReference>
<organism evidence="2 3">
    <name type="scientific">Cerina litoralis</name>
    <dbReference type="NCBI Taxonomy" id="2874477"/>
    <lineage>
        <taxon>Bacteria</taxon>
        <taxon>Pseudomonadati</taxon>
        <taxon>Bacteroidota</taxon>
        <taxon>Flavobacteriia</taxon>
        <taxon>Flavobacteriales</taxon>
        <taxon>Flavobacteriaceae</taxon>
        <taxon>Cerina</taxon>
    </lineage>
</organism>
<dbReference type="PANTHER" id="PTHR18964">
    <property type="entry name" value="ROK (REPRESSOR, ORF, KINASE) FAMILY"/>
    <property type="match status" value="1"/>
</dbReference>
<sequence length="351" mass="37930">MTNITNLNELVGTGLTKMETMELKEMKDKRVVLGIDIGGTKISAALFDLKGDVLHKEIVSLGDREGSEVMELVRTMVVHSLDLAKNIARLVVAVGACVPGIYDPIRKTVWAPNIRGWDNYPLWLQLTQIVGDTCINIAVESDRSCYILGEVWKGCAHGCSDAIYLSVGTGIGAGILSNGRIITGNRGIAGSVGWMALEPPYDKKYDSWGNFEHYASGNGIARSALESLRKPRARVSILDGMPEDKITAHHVFSAFEKQDPVAEEVLARAVVYWGMAVANLVSIFNPQKVIFGGGVFGPAVKLMDSIFMESKKWAQPLAIREITVEASILKGDAGLIGAGYLAIKSLNASPL</sequence>
<evidence type="ECO:0000256" key="1">
    <source>
        <dbReference type="ARBA" id="ARBA00006479"/>
    </source>
</evidence>
<dbReference type="Gene3D" id="3.30.420.40">
    <property type="match status" value="2"/>
</dbReference>
<dbReference type="SUPFAM" id="SSF53067">
    <property type="entry name" value="Actin-like ATPase domain"/>
    <property type="match status" value="1"/>
</dbReference>
<comment type="caution">
    <text evidence="2">The sequence shown here is derived from an EMBL/GenBank/DDBJ whole genome shotgun (WGS) entry which is preliminary data.</text>
</comment>
<evidence type="ECO:0000313" key="2">
    <source>
        <dbReference type="EMBL" id="MCG2462143.1"/>
    </source>
</evidence>
<protein>
    <submittedName>
        <fullName evidence="2">ROK family protein</fullName>
    </submittedName>
</protein>
<reference evidence="2" key="1">
    <citation type="submission" date="2023-02" db="EMBL/GenBank/DDBJ databases">
        <title>Genome of Flavobacteriaceae gen. nov. sp. strain F89.</title>
        <authorList>
            <person name="Wang Y."/>
        </authorList>
    </citation>
    <scope>NUCLEOTIDE SEQUENCE</scope>
    <source>
        <strain evidence="2">F89</strain>
    </source>
</reference>
<dbReference type="RefSeq" id="WP_317903280.1">
    <property type="nucleotide sequence ID" value="NZ_JAIRBC010000025.1"/>
</dbReference>
<dbReference type="PANTHER" id="PTHR18964:SF149">
    <property type="entry name" value="BIFUNCTIONAL UDP-N-ACETYLGLUCOSAMINE 2-EPIMERASE_N-ACETYLMANNOSAMINE KINASE"/>
    <property type="match status" value="1"/>
</dbReference>
<dbReference type="EMBL" id="JAIRBC010000025">
    <property type="protein sequence ID" value="MCG2462143.1"/>
    <property type="molecule type" value="Genomic_DNA"/>
</dbReference>
<gene>
    <name evidence="2" type="ORF">K8352_15390</name>
</gene>
<dbReference type="InterPro" id="IPR043129">
    <property type="entry name" value="ATPase_NBD"/>
</dbReference>
<dbReference type="InterPro" id="IPR000600">
    <property type="entry name" value="ROK"/>
</dbReference>